<feature type="transmembrane region" description="Helical" evidence="1">
    <location>
        <begin position="38"/>
        <end position="59"/>
    </location>
</feature>
<keyword evidence="1" id="KW-1133">Transmembrane helix</keyword>
<accession>A0A0L1JUN4</accession>
<evidence type="ECO:0000313" key="2">
    <source>
        <dbReference type="EMBL" id="KNG95412.1"/>
    </source>
</evidence>
<dbReference type="RefSeq" id="WP_050529145.1">
    <property type="nucleotide sequence ID" value="NZ_AQQZ01000001.1"/>
</dbReference>
<protein>
    <submittedName>
        <fullName evidence="2">Uncharacterized protein</fullName>
    </submittedName>
</protein>
<keyword evidence="1" id="KW-0472">Membrane</keyword>
<keyword evidence="1" id="KW-0812">Transmembrane</keyword>
<dbReference type="AlphaFoldDB" id="A0A0L1JUN4"/>
<sequence>MYLDIPAAAEAAMRGADDHQQPDLTHERQSFCLTNMSIATLVLGALVVSAVLWLGIWAVL</sequence>
<evidence type="ECO:0000313" key="3">
    <source>
        <dbReference type="Proteomes" id="UP000036938"/>
    </source>
</evidence>
<name>A0A0L1JUN4_9RHOB</name>
<comment type="caution">
    <text evidence="2">The sequence shown here is derived from an EMBL/GenBank/DDBJ whole genome shotgun (WGS) entry which is preliminary data.</text>
</comment>
<gene>
    <name evidence="2" type="ORF">ATO11_02060</name>
</gene>
<reference evidence="2 3" key="1">
    <citation type="journal article" date="2015" name="Int. J. Syst. Evol. Microbiol.">
        <title>Aestuariivita atlantica sp. nov., isolated from deep sea sediment of the Atlantic Ocean.</title>
        <authorList>
            <person name="Li G."/>
            <person name="Lai Q."/>
            <person name="Du Y."/>
            <person name="Liu X."/>
            <person name="Sun F."/>
            <person name="Shao Z."/>
        </authorList>
    </citation>
    <scope>NUCLEOTIDE SEQUENCE [LARGE SCALE GENOMIC DNA]</scope>
    <source>
        <strain evidence="2 3">22II-S11-z3</strain>
    </source>
</reference>
<dbReference type="EMBL" id="AQQZ01000001">
    <property type="protein sequence ID" value="KNG95412.1"/>
    <property type="molecule type" value="Genomic_DNA"/>
</dbReference>
<evidence type="ECO:0000256" key="1">
    <source>
        <dbReference type="SAM" id="Phobius"/>
    </source>
</evidence>
<dbReference type="Proteomes" id="UP000036938">
    <property type="component" value="Unassembled WGS sequence"/>
</dbReference>
<keyword evidence="3" id="KW-1185">Reference proteome</keyword>
<proteinExistence type="predicted"/>
<organism evidence="2 3">
    <name type="scientific">Pseudaestuariivita atlantica</name>
    <dbReference type="NCBI Taxonomy" id="1317121"/>
    <lineage>
        <taxon>Bacteria</taxon>
        <taxon>Pseudomonadati</taxon>
        <taxon>Pseudomonadota</taxon>
        <taxon>Alphaproteobacteria</taxon>
        <taxon>Rhodobacterales</taxon>
        <taxon>Paracoccaceae</taxon>
        <taxon>Pseudaestuariivita</taxon>
    </lineage>
</organism>